<dbReference type="Proteomes" id="UP000664277">
    <property type="component" value="Unassembled WGS sequence"/>
</dbReference>
<gene>
    <name evidence="1" type="ORF">J0M35_01650</name>
</gene>
<evidence type="ECO:0008006" key="3">
    <source>
        <dbReference type="Google" id="ProtNLM"/>
    </source>
</evidence>
<protein>
    <recommendedName>
        <fullName evidence="3">Tetratricopeptide repeat protein</fullName>
    </recommendedName>
</protein>
<dbReference type="EMBL" id="JAFLCK010000001">
    <property type="protein sequence ID" value="MBN8659039.1"/>
    <property type="molecule type" value="Genomic_DNA"/>
</dbReference>
<sequence>MSFLQSIAVSLVRPTAVLLALFLSLQLFMGLQAKPSNAAQKLAKQAQSAWDNSLDGTEQALSLLDKAILLAPDEASFYRTKAAWLQDLNRRSEALIAIRKAVALSPNDGYAQMILSELLLEQGSLQESYQVASRANQLLKVEPASYLLKAKVAERLGLLKDAEATMSDGLNRYPTWIDLLLTRADLRYKLKEYKGVLQDTEKILKIVSVSHYNSRRKAIMLRIDSFKALGDKAAVKREYLWSLEADLNYRQVISDACLFFAKEGDSRSLAKAKKALSEFDLYYNK</sequence>
<dbReference type="Gene3D" id="1.25.40.10">
    <property type="entry name" value="Tetratricopeptide repeat domain"/>
    <property type="match status" value="1"/>
</dbReference>
<proteinExistence type="predicted"/>
<evidence type="ECO:0000313" key="1">
    <source>
        <dbReference type="EMBL" id="MBN8659039.1"/>
    </source>
</evidence>
<dbReference type="InterPro" id="IPR011990">
    <property type="entry name" value="TPR-like_helical_dom_sf"/>
</dbReference>
<dbReference type="SUPFAM" id="SSF48452">
    <property type="entry name" value="TPR-like"/>
    <property type="match status" value="1"/>
</dbReference>
<evidence type="ECO:0000313" key="2">
    <source>
        <dbReference type="Proteomes" id="UP000664277"/>
    </source>
</evidence>
<comment type="caution">
    <text evidence="1">The sequence shown here is derived from an EMBL/GenBank/DDBJ whole genome shotgun (WGS) entry which is preliminary data.</text>
</comment>
<organism evidence="1 2">
    <name type="scientific">Candidatus Obscuribacter phosphatis</name>
    <dbReference type="NCBI Taxonomy" id="1906157"/>
    <lineage>
        <taxon>Bacteria</taxon>
        <taxon>Bacillati</taxon>
        <taxon>Candidatus Melainabacteria</taxon>
        <taxon>Candidatus Obscuribacterales</taxon>
        <taxon>Candidatus Obscuribacteraceae</taxon>
        <taxon>Candidatus Obscuribacter</taxon>
    </lineage>
</organism>
<dbReference type="AlphaFoldDB" id="A0A8J7P6G6"/>
<reference evidence="1" key="1">
    <citation type="submission" date="2021-02" db="EMBL/GenBank/DDBJ databases">
        <title>Genome-Resolved Metagenomics of a Microbial Community Performing Photosynthetic Biological Nutrient Removal.</title>
        <authorList>
            <person name="Mcdaniel E.A."/>
        </authorList>
    </citation>
    <scope>NUCLEOTIDE SEQUENCE</scope>
    <source>
        <strain evidence="1">UWPOB_OBS1</strain>
    </source>
</reference>
<accession>A0A8J7P6G6</accession>
<name>A0A8J7P6G6_9BACT</name>